<reference evidence="2 3" key="2">
    <citation type="journal article" date="2023" name="ChemBioChem">
        <title>Acyltransferase Domain Exchange between Two Independent Type I Polyketide Synthases in the Same Producer Strain of Macrolide Antibiotics.</title>
        <authorList>
            <person name="Kudo F."/>
            <person name="Kishikawa K."/>
            <person name="Tsuboi K."/>
            <person name="Kido T."/>
            <person name="Usui T."/>
            <person name="Hashimoto J."/>
            <person name="Shin-Ya K."/>
            <person name="Miyanaga A."/>
            <person name="Eguchi T."/>
        </authorList>
    </citation>
    <scope>NUCLEOTIDE SEQUENCE [LARGE SCALE GENOMIC DNA]</scope>
    <source>
        <strain evidence="2 3">A-8890</strain>
    </source>
</reference>
<evidence type="ECO:0000313" key="3">
    <source>
        <dbReference type="Proteomes" id="UP001321542"/>
    </source>
</evidence>
<name>A0ABM7FE41_9ACTN</name>
<dbReference type="EMBL" id="AP018448">
    <property type="protein sequence ID" value="BBC34399.1"/>
    <property type="molecule type" value="Genomic_DNA"/>
</dbReference>
<accession>A0ABM7FE41</accession>
<evidence type="ECO:0000256" key="1">
    <source>
        <dbReference type="SAM" id="MobiDB-lite"/>
    </source>
</evidence>
<reference evidence="2 3" key="1">
    <citation type="journal article" date="2010" name="ChemBioChem">
        <title>Cloning and characterization of the biosynthetic gene cluster of 16-membered macrolide antibiotic FD-891: involvement of a dual functional cytochrome P450 monooxygenase catalyzing epoxidation and hydroxylation.</title>
        <authorList>
            <person name="Kudo F."/>
            <person name="Motegi A."/>
            <person name="Mizoue K."/>
            <person name="Eguchi T."/>
        </authorList>
    </citation>
    <scope>NUCLEOTIDE SEQUENCE [LARGE SCALE GENOMIC DNA]</scope>
    <source>
        <strain evidence="2 3">A-8890</strain>
    </source>
</reference>
<protein>
    <submittedName>
        <fullName evidence="2">Uncharacterized protein</fullName>
    </submittedName>
</protein>
<evidence type="ECO:0000313" key="2">
    <source>
        <dbReference type="EMBL" id="BBC34399.1"/>
    </source>
</evidence>
<sequence length="155" mass="18658">MPRSRPGALRPAHDPRPCTRSLPPPDRIHGLSSRTSLAIHRLELLTPGLHLGAVDYALRRYEEFLRPPGRRPLYPRMADCDCHWHAFDDVRHARDILEEALEHLPPRPRAELNRQVRRLDTEFHARTLPDPFADRRTWRVDRWWHRRLWEWGEWR</sequence>
<feature type="region of interest" description="Disordered" evidence="1">
    <location>
        <begin position="1"/>
        <end position="29"/>
    </location>
</feature>
<organism evidence="2 3">
    <name type="scientific">Streptomyces graminofaciens</name>
    <dbReference type="NCBI Taxonomy" id="68212"/>
    <lineage>
        <taxon>Bacteria</taxon>
        <taxon>Bacillati</taxon>
        <taxon>Actinomycetota</taxon>
        <taxon>Actinomycetes</taxon>
        <taxon>Kitasatosporales</taxon>
        <taxon>Streptomycetaceae</taxon>
        <taxon>Streptomyces</taxon>
    </lineage>
</organism>
<dbReference type="Proteomes" id="UP001321542">
    <property type="component" value="Chromosome"/>
</dbReference>
<proteinExistence type="predicted"/>
<dbReference type="RefSeq" id="WP_286254300.1">
    <property type="nucleotide sequence ID" value="NZ_AP018448.1"/>
</dbReference>
<keyword evidence="3" id="KW-1185">Reference proteome</keyword>
<gene>
    <name evidence="2" type="ORF">SGFS_056930</name>
</gene>